<dbReference type="PANTHER" id="PTHR31672:SF13">
    <property type="entry name" value="F-BOX PROTEIN CPR30-LIKE"/>
    <property type="match status" value="1"/>
</dbReference>
<dbReference type="EMBL" id="JXTC01000024">
    <property type="protein sequence ID" value="PON98565.1"/>
    <property type="molecule type" value="Genomic_DNA"/>
</dbReference>
<evidence type="ECO:0000313" key="3">
    <source>
        <dbReference type="Proteomes" id="UP000237000"/>
    </source>
</evidence>
<dbReference type="NCBIfam" id="TIGR01640">
    <property type="entry name" value="F_box_assoc_1"/>
    <property type="match status" value="1"/>
</dbReference>
<sequence>MFLVSKSPRKFDSPEGTRLALLTILNDDEYDHNESDEGIVCFSTVTLVYPYFWREREDMSYVEVHHCNGLVCLVNIKESIMLSNPILKEYWLLPQTLNVLLYDFTRLGLGLGFGYDSRTNDYKIVRVSGNCNMTSNVMEKKAELYSLNTNSWKEVELPFSNFFLRRLCSEVYCNGAYYWVTFALENVLLCFDMSDDRFHSIPFLDEILSTEAYWRSNIVNWNDSVALFYCIEERRQPATFEMWRMNEFSDLVLGPNISHLDPWLTFHIQ</sequence>
<organism evidence="2 3">
    <name type="scientific">Trema orientale</name>
    <name type="common">Charcoal tree</name>
    <name type="synonym">Celtis orientalis</name>
    <dbReference type="NCBI Taxonomy" id="63057"/>
    <lineage>
        <taxon>Eukaryota</taxon>
        <taxon>Viridiplantae</taxon>
        <taxon>Streptophyta</taxon>
        <taxon>Embryophyta</taxon>
        <taxon>Tracheophyta</taxon>
        <taxon>Spermatophyta</taxon>
        <taxon>Magnoliopsida</taxon>
        <taxon>eudicotyledons</taxon>
        <taxon>Gunneridae</taxon>
        <taxon>Pentapetalae</taxon>
        <taxon>rosids</taxon>
        <taxon>fabids</taxon>
        <taxon>Rosales</taxon>
        <taxon>Cannabaceae</taxon>
        <taxon>Trema</taxon>
    </lineage>
</organism>
<dbReference type="InParanoid" id="A0A2P5FL89"/>
<dbReference type="InterPro" id="IPR006527">
    <property type="entry name" value="F-box-assoc_dom_typ1"/>
</dbReference>
<evidence type="ECO:0000259" key="1">
    <source>
        <dbReference type="Pfam" id="PF07734"/>
    </source>
</evidence>
<dbReference type="InterPro" id="IPR050796">
    <property type="entry name" value="SCF_F-box_component"/>
</dbReference>
<dbReference type="OrthoDB" id="1644187at2759"/>
<dbReference type="Proteomes" id="UP000237000">
    <property type="component" value="Unassembled WGS sequence"/>
</dbReference>
<dbReference type="AlphaFoldDB" id="A0A2P5FL89"/>
<evidence type="ECO:0000313" key="2">
    <source>
        <dbReference type="EMBL" id="PON98565.1"/>
    </source>
</evidence>
<reference evidence="3" key="1">
    <citation type="submission" date="2016-06" db="EMBL/GenBank/DDBJ databases">
        <title>Parallel loss of symbiosis genes in relatives of nitrogen-fixing non-legume Parasponia.</title>
        <authorList>
            <person name="Van Velzen R."/>
            <person name="Holmer R."/>
            <person name="Bu F."/>
            <person name="Rutten L."/>
            <person name="Van Zeijl A."/>
            <person name="Liu W."/>
            <person name="Santuari L."/>
            <person name="Cao Q."/>
            <person name="Sharma T."/>
            <person name="Shen D."/>
            <person name="Roswanjaya Y."/>
            <person name="Wardhani T."/>
            <person name="Kalhor M.S."/>
            <person name="Jansen J."/>
            <person name="Van den Hoogen J."/>
            <person name="Gungor B."/>
            <person name="Hartog M."/>
            <person name="Hontelez J."/>
            <person name="Verver J."/>
            <person name="Yang W.-C."/>
            <person name="Schijlen E."/>
            <person name="Repin R."/>
            <person name="Schilthuizen M."/>
            <person name="Schranz E."/>
            <person name="Heidstra R."/>
            <person name="Miyata K."/>
            <person name="Fedorova E."/>
            <person name="Kohlen W."/>
            <person name="Bisseling T."/>
            <person name="Smit S."/>
            <person name="Geurts R."/>
        </authorList>
    </citation>
    <scope>NUCLEOTIDE SEQUENCE [LARGE SCALE GENOMIC DNA]</scope>
    <source>
        <strain evidence="3">cv. RG33-2</strain>
    </source>
</reference>
<comment type="caution">
    <text evidence="2">The sequence shown here is derived from an EMBL/GenBank/DDBJ whole genome shotgun (WGS) entry which is preliminary data.</text>
</comment>
<dbReference type="Pfam" id="PF07734">
    <property type="entry name" value="FBA_1"/>
    <property type="match status" value="1"/>
</dbReference>
<proteinExistence type="predicted"/>
<accession>A0A2P5FL89</accession>
<dbReference type="PANTHER" id="PTHR31672">
    <property type="entry name" value="BNACNNG10540D PROTEIN"/>
    <property type="match status" value="1"/>
</dbReference>
<gene>
    <name evidence="2" type="ORF">TorRG33x02_057990</name>
</gene>
<protein>
    <submittedName>
        <fullName evidence="2">F-box associated interaction domain containing protein</fullName>
    </submittedName>
</protein>
<feature type="domain" description="F-box associated beta-propeller type 1" evidence="1">
    <location>
        <begin position="57"/>
        <end position="247"/>
    </location>
</feature>
<dbReference type="InterPro" id="IPR017451">
    <property type="entry name" value="F-box-assoc_interact_dom"/>
</dbReference>
<keyword evidence="3" id="KW-1185">Reference proteome</keyword>
<name>A0A2P5FL89_TREOI</name>